<dbReference type="Gene3D" id="1.10.10.60">
    <property type="entry name" value="Homeodomain-like"/>
    <property type="match status" value="1"/>
</dbReference>
<evidence type="ECO:0000313" key="2">
    <source>
        <dbReference type="EMBL" id="BCK80881.1"/>
    </source>
</evidence>
<accession>A0A810Q619</accession>
<name>A0A810Q619_9FIRM</name>
<organism evidence="2 3">
    <name type="scientific">Vescimonas coprocola</name>
    <dbReference type="NCBI Taxonomy" id="2714355"/>
    <lineage>
        <taxon>Bacteria</taxon>
        <taxon>Bacillati</taxon>
        <taxon>Bacillota</taxon>
        <taxon>Clostridia</taxon>
        <taxon>Eubacteriales</taxon>
        <taxon>Oscillospiraceae</taxon>
        <taxon>Vescimonas</taxon>
    </lineage>
</organism>
<protein>
    <recommendedName>
        <fullName evidence="1">Resolvase HTH domain-containing protein</fullName>
    </recommendedName>
</protein>
<gene>
    <name evidence="2" type="ORF">MM50RIKEN_06440</name>
</gene>
<reference evidence="2" key="1">
    <citation type="submission" date="2020-09" db="EMBL/GenBank/DDBJ databases">
        <title>New species isolated from human feces.</title>
        <authorList>
            <person name="Kitahara M."/>
            <person name="Shigeno Y."/>
            <person name="Shime M."/>
            <person name="Matsumoto Y."/>
            <person name="Nakamura S."/>
            <person name="Motooka D."/>
            <person name="Fukuoka S."/>
            <person name="Nishikawa H."/>
            <person name="Benno Y."/>
        </authorList>
    </citation>
    <scope>NUCLEOTIDE SEQUENCE</scope>
    <source>
        <strain evidence="2">MM50</strain>
    </source>
</reference>
<dbReference type="GO" id="GO:0003677">
    <property type="term" value="F:DNA binding"/>
    <property type="evidence" value="ECO:0007669"/>
    <property type="project" value="InterPro"/>
</dbReference>
<dbReference type="InterPro" id="IPR006120">
    <property type="entry name" value="Resolvase_HTH_dom"/>
</dbReference>
<proteinExistence type="predicted"/>
<dbReference type="KEGG" id="vcop:MM50RIKEN_06440"/>
<feature type="domain" description="Resolvase HTH" evidence="1">
    <location>
        <begin position="9"/>
        <end position="38"/>
    </location>
</feature>
<dbReference type="EMBL" id="AP023418">
    <property type="protein sequence ID" value="BCK80881.1"/>
    <property type="molecule type" value="Genomic_DNA"/>
</dbReference>
<dbReference type="Pfam" id="PF02796">
    <property type="entry name" value="HTH_7"/>
    <property type="match status" value="1"/>
</dbReference>
<sequence>MGKERNVPWEEILRRRKEGETARALAEEFGVSVESVYKRGQRERLEQRGSLQQAARNLCRSAGSMVAQMEDMDAKELKELTALLRELVTLEERTDKGPETVKVVLAKEAEEWSR</sequence>
<evidence type="ECO:0000313" key="3">
    <source>
        <dbReference type="Proteomes" id="UP000681035"/>
    </source>
</evidence>
<dbReference type="GO" id="GO:0000150">
    <property type="term" value="F:DNA strand exchange activity"/>
    <property type="evidence" value="ECO:0007669"/>
    <property type="project" value="InterPro"/>
</dbReference>
<evidence type="ECO:0000259" key="1">
    <source>
        <dbReference type="Pfam" id="PF02796"/>
    </source>
</evidence>
<dbReference type="RefSeq" id="WP_213541727.1">
    <property type="nucleotide sequence ID" value="NZ_AP023418.1"/>
</dbReference>
<dbReference type="Proteomes" id="UP000681035">
    <property type="component" value="Chromosome"/>
</dbReference>
<dbReference type="AlphaFoldDB" id="A0A810Q619"/>
<keyword evidence="3" id="KW-1185">Reference proteome</keyword>